<dbReference type="Proteomes" id="UP000005566">
    <property type="component" value="Unassembled WGS sequence"/>
</dbReference>
<dbReference type="Gene3D" id="2.170.130.10">
    <property type="entry name" value="TonB-dependent receptor, plug domain"/>
    <property type="match status" value="1"/>
</dbReference>
<accession>H7FV57</accession>
<evidence type="ECO:0000313" key="1">
    <source>
        <dbReference type="EMBL" id="EIA07689.1"/>
    </source>
</evidence>
<dbReference type="SUPFAM" id="SSF56935">
    <property type="entry name" value="Porins"/>
    <property type="match status" value="1"/>
</dbReference>
<sequence>MIVAIATIGTAQAQNTIKVLIKDAETNQPINAVTAKIEQTNLVSKSDTNGAIVFENLLEGTHIVSFSIDGFSNHKVTFAIPFVGEFLEVLLQSEAEEMDEIVITSTRGTRSISNIPSRVEFIAGEELEEKGNMKPGDIRMMLNESTGIQTQQTSALQEIHLLEFKD</sequence>
<keyword evidence="2" id="KW-1185">Reference proteome</keyword>
<gene>
    <name evidence="1" type="ORF">HJ01_03055</name>
</gene>
<dbReference type="STRING" id="1086011.HJ01_03055"/>
<protein>
    <submittedName>
        <fullName evidence="1">TonB-dependent receptor</fullName>
    </submittedName>
</protein>
<dbReference type="InterPro" id="IPR037066">
    <property type="entry name" value="Plug_dom_sf"/>
</dbReference>
<dbReference type="AlphaFoldDB" id="H7FV57"/>
<proteinExistence type="predicted"/>
<evidence type="ECO:0000313" key="2">
    <source>
        <dbReference type="Proteomes" id="UP000005566"/>
    </source>
</evidence>
<comment type="caution">
    <text evidence="1">The sequence shown here is derived from an EMBL/GenBank/DDBJ whole genome shotgun (WGS) entry which is preliminary data.</text>
</comment>
<dbReference type="Gene3D" id="2.60.40.1120">
    <property type="entry name" value="Carboxypeptidase-like, regulatory domain"/>
    <property type="match status" value="1"/>
</dbReference>
<reference evidence="1 2" key="1">
    <citation type="journal article" date="2014" name="Acta Crystallogr. D">
        <title>Structure-based characterization and antifreeze properties of a hyperactive ice-binding protein from the Antarctic bacterium Flavobacterium frigoris PS1.</title>
        <authorList>
            <person name="Do H."/>
            <person name="Kim S.J."/>
            <person name="Kim H.J."/>
            <person name="Lee J.H."/>
        </authorList>
    </citation>
    <scope>NUCLEOTIDE SEQUENCE [LARGE SCALE GENOMIC DNA]</scope>
    <source>
        <strain evidence="1 2">PS1</strain>
    </source>
</reference>
<dbReference type="SUPFAM" id="SSF49464">
    <property type="entry name" value="Carboxypeptidase regulatory domain-like"/>
    <property type="match status" value="1"/>
</dbReference>
<name>H7FV57_FLAFP</name>
<dbReference type="eggNOG" id="COG4771">
    <property type="taxonomic scope" value="Bacteria"/>
</dbReference>
<dbReference type="EMBL" id="AHKF01000022">
    <property type="protein sequence ID" value="EIA07689.1"/>
    <property type="molecule type" value="Genomic_DNA"/>
</dbReference>
<keyword evidence="1" id="KW-0675">Receptor</keyword>
<organism evidence="1 2">
    <name type="scientific">Flavobacterium frigoris (strain PS1)</name>
    <dbReference type="NCBI Taxonomy" id="1086011"/>
    <lineage>
        <taxon>Bacteria</taxon>
        <taxon>Pseudomonadati</taxon>
        <taxon>Bacteroidota</taxon>
        <taxon>Flavobacteriia</taxon>
        <taxon>Flavobacteriales</taxon>
        <taxon>Flavobacteriaceae</taxon>
        <taxon>Flavobacterium</taxon>
    </lineage>
</organism>
<dbReference type="InterPro" id="IPR008969">
    <property type="entry name" value="CarboxyPept-like_regulatory"/>
</dbReference>
<dbReference type="PATRIC" id="fig|1086011.3.peg.2994"/>